<keyword evidence="5" id="KW-0999">Mitochondrion inner membrane</keyword>
<dbReference type="PANTHER" id="PTHR43464:SF19">
    <property type="entry name" value="UBIQUINONE BIOSYNTHESIS O-METHYLTRANSFERASE, MITOCHONDRIAL"/>
    <property type="match status" value="1"/>
</dbReference>
<dbReference type="CDD" id="cd02440">
    <property type="entry name" value="AdoMet_MTases"/>
    <property type="match status" value="1"/>
</dbReference>
<dbReference type="FunCoup" id="A0A316V5Z2">
    <property type="interactions" value="263"/>
</dbReference>
<comment type="catalytic activity">
    <reaction evidence="5">
        <text>a 3-demethylubiquinol + S-adenosyl-L-methionine = a ubiquinol + S-adenosyl-L-homocysteine + H(+)</text>
        <dbReference type="Rhea" id="RHEA:44380"/>
        <dbReference type="Rhea" id="RHEA-COMP:9566"/>
        <dbReference type="Rhea" id="RHEA-COMP:10914"/>
        <dbReference type="ChEBI" id="CHEBI:15378"/>
        <dbReference type="ChEBI" id="CHEBI:17976"/>
        <dbReference type="ChEBI" id="CHEBI:57856"/>
        <dbReference type="ChEBI" id="CHEBI:59789"/>
        <dbReference type="ChEBI" id="CHEBI:84422"/>
        <dbReference type="EC" id="2.1.1.64"/>
    </reaction>
</comment>
<feature type="binding site" evidence="5">
    <location>
        <position position="82"/>
    </location>
    <ligand>
        <name>S-adenosyl-L-methionine</name>
        <dbReference type="ChEBI" id="CHEBI:59789"/>
    </ligand>
</feature>
<dbReference type="GO" id="GO:0046872">
    <property type="term" value="F:metal ion binding"/>
    <property type="evidence" value="ECO:0007669"/>
    <property type="project" value="UniProtKB-KW"/>
</dbReference>
<dbReference type="GO" id="GO:0120537">
    <property type="term" value="F:3-demethylubiquinone 3-O-methyltransferase activity"/>
    <property type="evidence" value="ECO:0007669"/>
    <property type="project" value="RHEA"/>
</dbReference>
<feature type="binding site" evidence="5">
    <location>
        <position position="33"/>
    </location>
    <ligand>
        <name>S-adenosyl-L-methionine</name>
        <dbReference type="ChEBI" id="CHEBI:59789"/>
    </ligand>
</feature>
<dbReference type="InParanoid" id="A0A316V5Z2"/>
<dbReference type="PANTHER" id="PTHR43464">
    <property type="entry name" value="METHYLTRANSFERASE"/>
    <property type="match status" value="1"/>
</dbReference>
<comment type="similarity">
    <text evidence="5">Belongs to the class I-like SAM-binding methyltransferase superfamily. UbiG/COQ3 family.</text>
</comment>
<feature type="binding site" evidence="5">
    <location>
        <position position="153"/>
    </location>
    <ligand>
        <name>S-adenosyl-L-methionine</name>
        <dbReference type="ChEBI" id="CHEBI:59789"/>
    </ligand>
</feature>
<dbReference type="SUPFAM" id="SSF53335">
    <property type="entry name" value="S-adenosyl-L-methionine-dependent methyltransferases"/>
    <property type="match status" value="1"/>
</dbReference>
<evidence type="ECO:0000313" key="7">
    <source>
        <dbReference type="Proteomes" id="UP000245771"/>
    </source>
</evidence>
<keyword evidence="5" id="KW-0496">Mitochondrion</keyword>
<keyword evidence="5" id="KW-0479">Metal-binding</keyword>
<dbReference type="NCBIfam" id="TIGR01983">
    <property type="entry name" value="UbiG"/>
    <property type="match status" value="1"/>
</dbReference>
<comment type="pathway">
    <text evidence="5">Cofactor biosynthesis; ubiquinone biosynthesis.</text>
</comment>
<dbReference type="Pfam" id="PF13489">
    <property type="entry name" value="Methyltransf_23"/>
    <property type="match status" value="1"/>
</dbReference>
<comment type="subcellular location">
    <subcellularLocation>
        <location evidence="5">Mitochondrion inner membrane</location>
        <topology evidence="5">Peripheral membrane protein</topology>
        <orientation evidence="5">Matrix side</orientation>
    </subcellularLocation>
</comment>
<dbReference type="GO" id="GO:0032259">
    <property type="term" value="P:methylation"/>
    <property type="evidence" value="ECO:0007669"/>
    <property type="project" value="UniProtKB-KW"/>
</dbReference>
<accession>A0A316V5Z2</accession>
<evidence type="ECO:0000256" key="2">
    <source>
        <dbReference type="ARBA" id="ARBA00022679"/>
    </source>
</evidence>
<dbReference type="GO" id="GO:0010420">
    <property type="term" value="F:polyprenyldihydroxybenzoate methyltransferase activity"/>
    <property type="evidence" value="ECO:0007669"/>
    <property type="project" value="UniProtKB-UniRule"/>
</dbReference>
<evidence type="ECO:0000256" key="4">
    <source>
        <dbReference type="ARBA" id="ARBA00022691"/>
    </source>
</evidence>
<dbReference type="EC" id="2.1.1.-" evidence="5"/>
<keyword evidence="4 5" id="KW-0949">S-adenosyl-L-methionine</keyword>
<comment type="subunit">
    <text evidence="5">Component of a multi-subunit COQ enzyme complex, composed of at least COQ3, COQ4, COQ5, COQ6, COQ7 and COQ9.</text>
</comment>
<keyword evidence="6" id="KW-0830">Ubiquinone</keyword>
<dbReference type="Gene3D" id="3.40.50.150">
    <property type="entry name" value="Vaccinia Virus protein VP39"/>
    <property type="match status" value="1"/>
</dbReference>
<keyword evidence="5" id="KW-0460">Magnesium</keyword>
<name>A0A316V5Z2_9BASI</name>
<dbReference type="AlphaFoldDB" id="A0A316V5Z2"/>
<dbReference type="EC" id="2.1.1.114" evidence="5"/>
<proteinExistence type="inferred from homology"/>
<gene>
    <name evidence="5" type="primary">COQ3</name>
    <name evidence="6" type="ORF">FA14DRAFT_162180</name>
</gene>
<feature type="binding site" evidence="5">
    <location>
        <position position="154"/>
    </location>
    <ligand>
        <name>Mg(2+)</name>
        <dbReference type="ChEBI" id="CHEBI:18420"/>
    </ligand>
</feature>
<feature type="binding site" evidence="5">
    <location>
        <position position="157"/>
    </location>
    <ligand>
        <name>Mg(2+)</name>
        <dbReference type="ChEBI" id="CHEBI:18420"/>
    </ligand>
</feature>
<comment type="catalytic activity">
    <reaction evidence="5">
        <text>a 3,4-dihydroxy-5-(all-trans-polyprenyl)benzoate + S-adenosyl-L-methionine = a 4-hydroxy-3-methoxy-5-(all-trans-polyprenyl)benzoate + S-adenosyl-L-homocysteine + H(+)</text>
        <dbReference type="Rhea" id="RHEA:44452"/>
        <dbReference type="Rhea" id="RHEA-COMP:10930"/>
        <dbReference type="Rhea" id="RHEA-COMP:10931"/>
        <dbReference type="ChEBI" id="CHEBI:15378"/>
        <dbReference type="ChEBI" id="CHEBI:57856"/>
        <dbReference type="ChEBI" id="CHEBI:59789"/>
        <dbReference type="ChEBI" id="CHEBI:64694"/>
        <dbReference type="ChEBI" id="CHEBI:84443"/>
        <dbReference type="EC" id="2.1.1.114"/>
    </reaction>
</comment>
<dbReference type="HAMAP" id="MF_00472">
    <property type="entry name" value="UbiG"/>
    <property type="match status" value="1"/>
</dbReference>
<dbReference type="STRING" id="1280837.A0A316V5Z2"/>
<dbReference type="EC" id="2.1.1.64" evidence="5"/>
<comment type="catalytic activity">
    <reaction evidence="5">
        <text>a 3-demethylubiquinone + S-adenosyl-L-methionine = a ubiquinone + S-adenosyl-L-homocysteine</text>
        <dbReference type="Rhea" id="RHEA:81215"/>
        <dbReference type="Rhea" id="RHEA-COMP:9565"/>
        <dbReference type="Rhea" id="RHEA-COMP:19654"/>
        <dbReference type="ChEBI" id="CHEBI:16389"/>
        <dbReference type="ChEBI" id="CHEBI:57856"/>
        <dbReference type="ChEBI" id="CHEBI:59789"/>
        <dbReference type="ChEBI" id="CHEBI:231825"/>
    </reaction>
</comment>
<reference evidence="6 7" key="1">
    <citation type="journal article" date="2018" name="Mol. Biol. Evol.">
        <title>Broad Genomic Sampling Reveals a Smut Pathogenic Ancestry of the Fungal Clade Ustilaginomycotina.</title>
        <authorList>
            <person name="Kijpornyongpan T."/>
            <person name="Mondo S.J."/>
            <person name="Barry K."/>
            <person name="Sandor L."/>
            <person name="Lee J."/>
            <person name="Lipzen A."/>
            <person name="Pangilinan J."/>
            <person name="LaButti K."/>
            <person name="Hainaut M."/>
            <person name="Henrissat B."/>
            <person name="Grigoriev I.V."/>
            <person name="Spatafora J.W."/>
            <person name="Aime M.C."/>
        </authorList>
    </citation>
    <scope>NUCLEOTIDE SEQUENCE [LARGE SCALE GENOMIC DNA]</scope>
    <source>
        <strain evidence="6 7">MCA 3882</strain>
    </source>
</reference>
<keyword evidence="5" id="KW-0472">Membrane</keyword>
<dbReference type="OrthoDB" id="3265906at2759"/>
<feature type="binding site" evidence="5">
    <location>
        <position position="158"/>
    </location>
    <ligand>
        <name>Mg(2+)</name>
        <dbReference type="ChEBI" id="CHEBI:18420"/>
    </ligand>
</feature>
<evidence type="ECO:0000256" key="5">
    <source>
        <dbReference type="HAMAP-Rule" id="MF_03190"/>
    </source>
</evidence>
<dbReference type="GO" id="GO:0031314">
    <property type="term" value="C:extrinsic component of mitochondrial inner membrane"/>
    <property type="evidence" value="ECO:0007669"/>
    <property type="project" value="UniProtKB-UniRule"/>
</dbReference>
<dbReference type="UniPathway" id="UPA00232"/>
<keyword evidence="2 5" id="KW-0808">Transferase</keyword>
<dbReference type="GO" id="GO:0061542">
    <property type="term" value="F:3-demethylubiquinol 3-O-methyltransferase activity"/>
    <property type="evidence" value="ECO:0007669"/>
    <property type="project" value="UniProtKB-UniRule"/>
</dbReference>
<keyword evidence="7" id="KW-1185">Reference proteome</keyword>
<feature type="binding site" evidence="5">
    <location>
        <position position="103"/>
    </location>
    <ligand>
        <name>S-adenosyl-L-methionine</name>
        <dbReference type="ChEBI" id="CHEBI:59789"/>
    </ligand>
</feature>
<organism evidence="6 7">
    <name type="scientific">Meira miltonrushii</name>
    <dbReference type="NCBI Taxonomy" id="1280837"/>
    <lineage>
        <taxon>Eukaryota</taxon>
        <taxon>Fungi</taxon>
        <taxon>Dikarya</taxon>
        <taxon>Basidiomycota</taxon>
        <taxon>Ustilaginomycotina</taxon>
        <taxon>Exobasidiomycetes</taxon>
        <taxon>Exobasidiales</taxon>
        <taxon>Brachybasidiaceae</taxon>
        <taxon>Meira</taxon>
    </lineage>
</organism>
<protein>
    <recommendedName>
        <fullName evidence="5">Ubiquinone biosynthesis O-methyltransferase, mitochondrial</fullName>
    </recommendedName>
    <alternativeName>
        <fullName evidence="5">3-demethylubiquinol 3-O-methyltransferase</fullName>
        <ecNumber evidence="5">2.1.1.64</ecNumber>
    </alternativeName>
    <alternativeName>
        <fullName evidence="5">3-demethylubiquinone 3-O-methyltransferase</fullName>
        <ecNumber evidence="5">2.1.1.-</ecNumber>
    </alternativeName>
    <alternativeName>
        <fullName evidence="5">Polyprenyldihydroxybenzoate methyltransferase</fullName>
        <ecNumber evidence="5">2.1.1.114</ecNumber>
    </alternativeName>
</protein>
<evidence type="ECO:0000256" key="1">
    <source>
        <dbReference type="ARBA" id="ARBA00022603"/>
    </source>
</evidence>
<dbReference type="Proteomes" id="UP000245771">
    <property type="component" value="Unassembled WGS sequence"/>
</dbReference>
<comment type="cofactor">
    <cofactor evidence="5">
        <name>Mg(2+)</name>
        <dbReference type="ChEBI" id="CHEBI:18420"/>
    </cofactor>
</comment>
<evidence type="ECO:0000256" key="3">
    <source>
        <dbReference type="ARBA" id="ARBA00022688"/>
    </source>
</evidence>
<dbReference type="InterPro" id="IPR010233">
    <property type="entry name" value="UbiG_MeTrfase"/>
</dbReference>
<keyword evidence="3 5" id="KW-0831">Ubiquinone biosynthesis</keyword>
<sequence length="285" mass="32232">MDTENVAHFTRLSSQWWDPQGEFALLHAMNPIRLQFMREKLREVGEWEQTRASVENGRNISVQQPWLQSGAWLSGQRTLDVGCGGGLLSESLARLGANVTGIDASSSNIEMAKIHASQDDKLSQQASLDYQSIMAEDLLAKGGKEQFDIVCAMEVVEHVRQPDLFLRTLADLLKPGGHLFMSTIARTPLSYFLTIFMAENLLRFVTPGTHKHSQYIDPDELVEHFRTQTPWISAGETTMSPKRLQYETRGTFYVPGLGKWVLAPRDSNKTITEAANYFFWIRKPL</sequence>
<dbReference type="InterPro" id="IPR029063">
    <property type="entry name" value="SAM-dependent_MTases_sf"/>
</dbReference>
<dbReference type="EMBL" id="KZ819605">
    <property type="protein sequence ID" value="PWN33009.1"/>
    <property type="molecule type" value="Genomic_DNA"/>
</dbReference>
<comment type="function">
    <text evidence="5">O-methyltransferase required for two non-consecutive steps during ubiquinone biosynthesis. Catalyzes the 2 O-methylation of 3,4-dihydroxy-5-(all-trans-polyprenyl)benzoic acid into 4-hydroxy-3-methoxy-5-(all-trans-polyprenyl)benzoic acid. Also catalyzes the last step of ubiquinone biosynthesis by mediating methylation of 3-demethylubiquinone into ubiquinone. Also able to mediate the methylation of 3-demethylubiquinol into ubiquinol.</text>
</comment>
<keyword evidence="1 5" id="KW-0489">Methyltransferase</keyword>
<evidence type="ECO:0000313" key="6">
    <source>
        <dbReference type="EMBL" id="PWN33009.1"/>
    </source>
</evidence>